<feature type="transmembrane region" description="Helical" evidence="8">
    <location>
        <begin position="568"/>
        <end position="588"/>
    </location>
</feature>
<comment type="caution">
    <text evidence="10">The sequence shown here is derived from an EMBL/GenBank/DDBJ whole genome shotgun (WGS) entry which is preliminary data.</text>
</comment>
<comment type="subcellular location">
    <subcellularLocation>
        <location evidence="1">Cell membrane</location>
        <topology evidence="1">Multi-pass membrane protein</topology>
    </subcellularLocation>
</comment>
<evidence type="ECO:0000313" key="10">
    <source>
        <dbReference type="EMBL" id="KAK3922659.1"/>
    </source>
</evidence>
<dbReference type="GO" id="GO:0005886">
    <property type="term" value="C:plasma membrane"/>
    <property type="evidence" value="ECO:0007669"/>
    <property type="project" value="UniProtKB-SubCell"/>
</dbReference>
<keyword evidence="6" id="KW-0675">Receptor</keyword>
<dbReference type="PANTHER" id="PTHR42643:SF30">
    <property type="entry name" value="IONOTROPIC RECEPTOR 40A-RELATED"/>
    <property type="match status" value="1"/>
</dbReference>
<evidence type="ECO:0000256" key="8">
    <source>
        <dbReference type="SAM" id="Phobius"/>
    </source>
</evidence>
<sequence length="629" mass="69084">MRVVVTLCVALLLLRGLARAALPAAVLEVAEVDEVPNEAAAALALLSPFLDAQDVAVTLVFFGNASWRGDFLGGLPPLTARTVLPDTDQYWEWARYDPRDNMVIVFAVEGPADPYGLVGDRLTLKRSLFWFSDNNLFTNISNTGEKILCAPHAGVAITAPDGSTALYSVIDCDERANEVVDRWSPSERRWQHGGAISRVFTNFCSGWKPAVPPEPLNVVELGRMKGWNRAMHVLNETRRRNSLLEEPTITFINFTSHAEMFRAFSILAHKVNLCRLDGFFTTIGVQNTLEHFNVEFLTERKMFRVFVIVPAGLGRVVSPLSAVALEFSPAVWYGTALAALGTAAALACTLRRDRGDALLLALAPLLAQAPPPPPAAGPALRPLLGAWLLVCVVLAAAYQGLLLGMLSSARPRGEIDSLEALADSGLKVFLSRHVSNLANNREYDTFRKLNGTFEWDWWDEARTVSNMALYRNCAVITLEARLLKRVLLTLNMPEKRLHYFSLGTSNLKRLAVWSPGSPVGRVLAAAYGWLDATGILDHWDDLILDQINHLDSASTLRKDPVALTLRQMYPAFLVLLVGCSLAALVFAAELVSARGPLRARARPGPAGVDANIRLMALVRPRPRVHPFLH</sequence>
<proteinExistence type="predicted"/>
<evidence type="ECO:0000256" key="7">
    <source>
        <dbReference type="ARBA" id="ARBA00023180"/>
    </source>
</evidence>
<feature type="transmembrane region" description="Helical" evidence="8">
    <location>
        <begin position="385"/>
        <end position="406"/>
    </location>
</feature>
<keyword evidence="3 8" id="KW-0812">Transmembrane</keyword>
<dbReference type="EMBL" id="JAHWGI010001107">
    <property type="protein sequence ID" value="KAK3922659.1"/>
    <property type="molecule type" value="Genomic_DNA"/>
</dbReference>
<dbReference type="Gene3D" id="1.10.287.70">
    <property type="match status" value="1"/>
</dbReference>
<evidence type="ECO:0000256" key="3">
    <source>
        <dbReference type="ARBA" id="ARBA00022692"/>
    </source>
</evidence>
<evidence type="ECO:0000313" key="11">
    <source>
        <dbReference type="Proteomes" id="UP001219518"/>
    </source>
</evidence>
<feature type="signal peptide" evidence="9">
    <location>
        <begin position="1"/>
        <end position="20"/>
    </location>
</feature>
<evidence type="ECO:0000256" key="9">
    <source>
        <dbReference type="SAM" id="SignalP"/>
    </source>
</evidence>
<accession>A0AAE1HJV5</accession>
<keyword evidence="5 8" id="KW-0472">Membrane</keyword>
<dbReference type="Proteomes" id="UP001219518">
    <property type="component" value="Unassembled WGS sequence"/>
</dbReference>
<protein>
    <submittedName>
        <fullName evidence="10">Uracil-DNA glycosylase</fullName>
    </submittedName>
</protein>
<reference evidence="10" key="1">
    <citation type="submission" date="2021-07" db="EMBL/GenBank/DDBJ databases">
        <authorList>
            <person name="Catto M.A."/>
            <person name="Jacobson A."/>
            <person name="Kennedy G."/>
            <person name="Labadie P."/>
            <person name="Hunt B.G."/>
            <person name="Srinivasan R."/>
        </authorList>
    </citation>
    <scope>NUCLEOTIDE SEQUENCE</scope>
    <source>
        <strain evidence="10">PL_HMW_Pooled</strain>
        <tissue evidence="10">Head</tissue>
    </source>
</reference>
<evidence type="ECO:0000256" key="2">
    <source>
        <dbReference type="ARBA" id="ARBA00022475"/>
    </source>
</evidence>
<feature type="chain" id="PRO_5042048112" evidence="9">
    <location>
        <begin position="21"/>
        <end position="629"/>
    </location>
</feature>
<evidence type="ECO:0000256" key="5">
    <source>
        <dbReference type="ARBA" id="ARBA00023136"/>
    </source>
</evidence>
<name>A0AAE1HJV5_9NEOP</name>
<dbReference type="InterPro" id="IPR052192">
    <property type="entry name" value="Insect_Ionotropic_Sensory_Rcpt"/>
</dbReference>
<keyword evidence="2" id="KW-1003">Cell membrane</keyword>
<dbReference type="AlphaFoldDB" id="A0AAE1HJV5"/>
<keyword evidence="11" id="KW-1185">Reference proteome</keyword>
<reference evidence="10" key="2">
    <citation type="journal article" date="2023" name="BMC Genomics">
        <title>Pest status, molecular evolution, and epigenetic factors derived from the genome assembly of Frankliniella fusca, a thysanopteran phytovirus vector.</title>
        <authorList>
            <person name="Catto M.A."/>
            <person name="Labadie P.E."/>
            <person name="Jacobson A.L."/>
            <person name="Kennedy G.G."/>
            <person name="Srinivasan R."/>
            <person name="Hunt B.G."/>
        </authorList>
    </citation>
    <scope>NUCLEOTIDE SEQUENCE</scope>
    <source>
        <strain evidence="10">PL_HMW_Pooled</strain>
    </source>
</reference>
<keyword evidence="7" id="KW-0325">Glycoprotein</keyword>
<organism evidence="10 11">
    <name type="scientific">Frankliniella fusca</name>
    <dbReference type="NCBI Taxonomy" id="407009"/>
    <lineage>
        <taxon>Eukaryota</taxon>
        <taxon>Metazoa</taxon>
        <taxon>Ecdysozoa</taxon>
        <taxon>Arthropoda</taxon>
        <taxon>Hexapoda</taxon>
        <taxon>Insecta</taxon>
        <taxon>Pterygota</taxon>
        <taxon>Neoptera</taxon>
        <taxon>Paraneoptera</taxon>
        <taxon>Thysanoptera</taxon>
        <taxon>Terebrantia</taxon>
        <taxon>Thripoidea</taxon>
        <taxon>Thripidae</taxon>
        <taxon>Frankliniella</taxon>
    </lineage>
</organism>
<gene>
    <name evidence="10" type="ORF">KUF71_001455</name>
</gene>
<dbReference type="PANTHER" id="PTHR42643">
    <property type="entry name" value="IONOTROPIC RECEPTOR 20A-RELATED"/>
    <property type="match status" value="1"/>
</dbReference>
<keyword evidence="4 8" id="KW-1133">Transmembrane helix</keyword>
<evidence type="ECO:0000256" key="6">
    <source>
        <dbReference type="ARBA" id="ARBA00023170"/>
    </source>
</evidence>
<evidence type="ECO:0000256" key="1">
    <source>
        <dbReference type="ARBA" id="ARBA00004651"/>
    </source>
</evidence>
<keyword evidence="9" id="KW-0732">Signal</keyword>
<evidence type="ECO:0000256" key="4">
    <source>
        <dbReference type="ARBA" id="ARBA00022989"/>
    </source>
</evidence>